<comment type="caution">
    <text evidence="1">The sequence shown here is derived from an EMBL/GenBank/DDBJ whole genome shotgun (WGS) entry which is preliminary data.</text>
</comment>
<proteinExistence type="predicted"/>
<dbReference type="EMBL" id="JAMTCG010000003">
    <property type="protein sequence ID" value="MCP2160715.1"/>
    <property type="molecule type" value="Genomic_DNA"/>
</dbReference>
<evidence type="ECO:0008006" key="3">
    <source>
        <dbReference type="Google" id="ProtNLM"/>
    </source>
</evidence>
<evidence type="ECO:0000313" key="2">
    <source>
        <dbReference type="Proteomes" id="UP001205740"/>
    </source>
</evidence>
<protein>
    <recommendedName>
        <fullName evidence="3">Lipoprotein</fullName>
    </recommendedName>
</protein>
<organism evidence="1 2">
    <name type="scientific">Williamsia serinedens</name>
    <dbReference type="NCBI Taxonomy" id="391736"/>
    <lineage>
        <taxon>Bacteria</taxon>
        <taxon>Bacillati</taxon>
        <taxon>Actinomycetota</taxon>
        <taxon>Actinomycetes</taxon>
        <taxon>Mycobacteriales</taxon>
        <taxon>Nocardiaceae</taxon>
        <taxon>Williamsia</taxon>
    </lineage>
</organism>
<sequence length="215" mass="21468">MGAAAATACTAALVAGCASGTTGDQSGTPARPSVSVPVSADVTAPAGPVDRTAPGAALSFGQSAYLPANAFRPAGQLVMVTPTGVEPGVAGDLPESVTDGGTPFYVHVTFTSLVDRVVDVPSVVGLAGSPDGRTATRSVDPPGGLRQCVQTDPPKNPTRGQSWATCFIAVADKGVDVNRVIYWAQTTTDPADDYKATPVVWSTPGTPAASSAPTS</sequence>
<evidence type="ECO:0000313" key="1">
    <source>
        <dbReference type="EMBL" id="MCP2160715.1"/>
    </source>
</evidence>
<accession>A0ABT1H0E3</accession>
<gene>
    <name evidence="1" type="ORF">LX12_001902</name>
</gene>
<dbReference type="Proteomes" id="UP001205740">
    <property type="component" value="Unassembled WGS sequence"/>
</dbReference>
<name>A0ABT1H0E3_9NOCA</name>
<reference evidence="1 2" key="1">
    <citation type="submission" date="2022-06" db="EMBL/GenBank/DDBJ databases">
        <title>Genomic Encyclopedia of Archaeal and Bacterial Type Strains, Phase II (KMG-II): from individual species to whole genera.</title>
        <authorList>
            <person name="Goeker M."/>
        </authorList>
    </citation>
    <scope>NUCLEOTIDE SEQUENCE [LARGE SCALE GENOMIC DNA]</scope>
    <source>
        <strain evidence="1 2">DSM 45037</strain>
    </source>
</reference>
<keyword evidence="2" id="KW-1185">Reference proteome</keyword>